<evidence type="ECO:0000256" key="2">
    <source>
        <dbReference type="ARBA" id="ARBA00022801"/>
    </source>
</evidence>
<dbReference type="EMBL" id="CP042913">
    <property type="protein sequence ID" value="QEG37159.1"/>
    <property type="molecule type" value="Genomic_DNA"/>
</dbReference>
<dbReference type="InterPro" id="IPR002053">
    <property type="entry name" value="Glyco_hydro_25"/>
</dbReference>
<dbReference type="PROSITE" id="PS00018">
    <property type="entry name" value="EF_HAND_1"/>
    <property type="match status" value="1"/>
</dbReference>
<feature type="chain" id="PRO_5022781213" evidence="4">
    <location>
        <begin position="32"/>
        <end position="331"/>
    </location>
</feature>
<dbReference type="InterPro" id="IPR018247">
    <property type="entry name" value="EF_Hand_1_Ca_BS"/>
</dbReference>
<comment type="similarity">
    <text evidence="1">Belongs to the glycosyl hydrolase 25 family.</text>
</comment>
<evidence type="ECO:0000313" key="6">
    <source>
        <dbReference type="Proteomes" id="UP000323917"/>
    </source>
</evidence>
<protein>
    <submittedName>
        <fullName evidence="5">Lysozyme M1</fullName>
        <ecNumber evidence="5">3.2.1.17</ecNumber>
    </submittedName>
</protein>
<dbReference type="SMART" id="SM00641">
    <property type="entry name" value="Glyco_25"/>
    <property type="match status" value="1"/>
</dbReference>
<dbReference type="AlphaFoldDB" id="A0A5B9QGU9"/>
<dbReference type="GO" id="GO:0016052">
    <property type="term" value="P:carbohydrate catabolic process"/>
    <property type="evidence" value="ECO:0007669"/>
    <property type="project" value="TreeGrafter"/>
</dbReference>
<dbReference type="GO" id="GO:0016998">
    <property type="term" value="P:cell wall macromolecule catabolic process"/>
    <property type="evidence" value="ECO:0007669"/>
    <property type="project" value="InterPro"/>
</dbReference>
<dbReference type="KEGG" id="bgok:Pr1d_45000"/>
<dbReference type="InterPro" id="IPR017853">
    <property type="entry name" value="GH"/>
</dbReference>
<dbReference type="Proteomes" id="UP000323917">
    <property type="component" value="Chromosome"/>
</dbReference>
<dbReference type="Gene3D" id="3.20.20.80">
    <property type="entry name" value="Glycosidases"/>
    <property type="match status" value="1"/>
</dbReference>
<accession>A0A5B9QGU9</accession>
<evidence type="ECO:0000256" key="4">
    <source>
        <dbReference type="SAM" id="SignalP"/>
    </source>
</evidence>
<evidence type="ECO:0000256" key="3">
    <source>
        <dbReference type="ARBA" id="ARBA00023295"/>
    </source>
</evidence>
<dbReference type="InterPro" id="IPR018077">
    <property type="entry name" value="Glyco_hydro_fam25_subgr"/>
</dbReference>
<dbReference type="EC" id="3.2.1.17" evidence="5"/>
<keyword evidence="3 5" id="KW-0326">Glycosidase</keyword>
<sequence length="331" mass="36750" precursor="true">MSHFYSKLAALFHRRMIFMLGVALVTQTPLAAQFIQGIDVSHWQGNINWASVKNAGVEFAFTKATEGVDFIDVRYSQNMAGASAAGVMIGPYHFARPDSFENDPLDAANEANDFVDAIQAYYQSPGLFLRPVLDVERLPDAHQIPIGTTQKSFLSQWIRNFNAVVETRLGFTAMIYSNSNYAINYFESDIAQYDFWLANWNYTPPSTPPSSLSGVWNDWDFWQWTDSWSVPGIAGPVDGDVFEGSMADLMQFLAVPASADFDGDGDVDGHDFLEWQRGETTESGSAGELALWQEQYGGSSPLIATKSVPEAPSILLVSIAWVLYGYKRNRA</sequence>
<dbReference type="CDD" id="cd00599">
    <property type="entry name" value="GH25_muramidase"/>
    <property type="match status" value="1"/>
</dbReference>
<feature type="signal peptide" evidence="4">
    <location>
        <begin position="1"/>
        <end position="31"/>
    </location>
</feature>
<dbReference type="GO" id="GO:0009253">
    <property type="term" value="P:peptidoglycan catabolic process"/>
    <property type="evidence" value="ECO:0007669"/>
    <property type="project" value="InterPro"/>
</dbReference>
<dbReference type="PANTHER" id="PTHR34135:SF2">
    <property type="entry name" value="LYSOZYME"/>
    <property type="match status" value="1"/>
</dbReference>
<evidence type="ECO:0000313" key="5">
    <source>
        <dbReference type="EMBL" id="QEG37159.1"/>
    </source>
</evidence>
<dbReference type="SUPFAM" id="SSF51445">
    <property type="entry name" value="(Trans)glycosidases"/>
    <property type="match status" value="1"/>
</dbReference>
<keyword evidence="4" id="KW-0732">Signal</keyword>
<keyword evidence="6" id="KW-1185">Reference proteome</keyword>
<dbReference type="PROSITE" id="PS51904">
    <property type="entry name" value="GLYCOSYL_HYDROL_F25_2"/>
    <property type="match status" value="1"/>
</dbReference>
<proteinExistence type="inferred from homology"/>
<dbReference type="Pfam" id="PF01183">
    <property type="entry name" value="Glyco_hydro_25"/>
    <property type="match status" value="1"/>
</dbReference>
<gene>
    <name evidence="5" type="primary">acm_1</name>
    <name evidence="5" type="ORF">Pr1d_45000</name>
</gene>
<organism evidence="5 6">
    <name type="scientific">Bythopirellula goksoeyrii</name>
    <dbReference type="NCBI Taxonomy" id="1400387"/>
    <lineage>
        <taxon>Bacteria</taxon>
        <taxon>Pseudomonadati</taxon>
        <taxon>Planctomycetota</taxon>
        <taxon>Planctomycetia</taxon>
        <taxon>Pirellulales</taxon>
        <taxon>Lacipirellulaceae</taxon>
        <taxon>Bythopirellula</taxon>
    </lineage>
</organism>
<dbReference type="RefSeq" id="WP_148075433.1">
    <property type="nucleotide sequence ID" value="NZ_CP042913.1"/>
</dbReference>
<keyword evidence="2 5" id="KW-0378">Hydrolase</keyword>
<evidence type="ECO:0000256" key="1">
    <source>
        <dbReference type="ARBA" id="ARBA00010646"/>
    </source>
</evidence>
<name>A0A5B9QGU9_9BACT</name>
<dbReference type="PANTHER" id="PTHR34135">
    <property type="entry name" value="LYSOZYME"/>
    <property type="match status" value="1"/>
</dbReference>
<dbReference type="OrthoDB" id="287365at2"/>
<dbReference type="GO" id="GO:0003796">
    <property type="term" value="F:lysozyme activity"/>
    <property type="evidence" value="ECO:0007669"/>
    <property type="project" value="UniProtKB-EC"/>
</dbReference>
<reference evidence="5 6" key="1">
    <citation type="submission" date="2019-08" db="EMBL/GenBank/DDBJ databases">
        <title>Deep-cultivation of Planctomycetes and their phenomic and genomic characterization uncovers novel biology.</title>
        <authorList>
            <person name="Wiegand S."/>
            <person name="Jogler M."/>
            <person name="Boedeker C."/>
            <person name="Pinto D."/>
            <person name="Vollmers J."/>
            <person name="Rivas-Marin E."/>
            <person name="Kohn T."/>
            <person name="Peeters S.H."/>
            <person name="Heuer A."/>
            <person name="Rast P."/>
            <person name="Oberbeckmann S."/>
            <person name="Bunk B."/>
            <person name="Jeske O."/>
            <person name="Meyerdierks A."/>
            <person name="Storesund J.E."/>
            <person name="Kallscheuer N."/>
            <person name="Luecker S."/>
            <person name="Lage O.M."/>
            <person name="Pohl T."/>
            <person name="Merkel B.J."/>
            <person name="Hornburger P."/>
            <person name="Mueller R.-W."/>
            <person name="Bruemmer F."/>
            <person name="Labrenz M."/>
            <person name="Spormann A.M."/>
            <person name="Op den Camp H."/>
            <person name="Overmann J."/>
            <person name="Amann R."/>
            <person name="Jetten M.S.M."/>
            <person name="Mascher T."/>
            <person name="Medema M.H."/>
            <person name="Devos D.P."/>
            <person name="Kaster A.-K."/>
            <person name="Ovreas L."/>
            <person name="Rohde M."/>
            <person name="Galperin M.Y."/>
            <person name="Jogler C."/>
        </authorList>
    </citation>
    <scope>NUCLEOTIDE SEQUENCE [LARGE SCALE GENOMIC DNA]</scope>
    <source>
        <strain evidence="5 6">Pr1d</strain>
    </source>
</reference>